<dbReference type="EMBL" id="JAOZYC010000006">
    <property type="protein sequence ID" value="MEB8336454.1"/>
    <property type="molecule type" value="Genomic_DNA"/>
</dbReference>
<name>A0ABU6EXX6_9ACTN</name>
<feature type="signal peptide" evidence="2">
    <location>
        <begin position="1"/>
        <end position="24"/>
    </location>
</feature>
<comment type="caution">
    <text evidence="3">The sequence shown here is derived from an EMBL/GenBank/DDBJ whole genome shotgun (WGS) entry which is preliminary data.</text>
</comment>
<evidence type="ECO:0000313" key="4">
    <source>
        <dbReference type="Proteomes" id="UP001354931"/>
    </source>
</evidence>
<gene>
    <name evidence="3" type="ORF">OKJ99_02820</name>
</gene>
<sequence length="317" mass="32601">MQLRHKSLLSAAFVTLALAAPARADAPSEPAPETGGWQQVGEDATSGVSGLALTGEAAADGTEALVVHDNKKPGQPRISRVTFHQSAPKDTTVTPVAWEGPVPKDLEAIEAVPGTHGEFMALASRGLVYRLQVAGDTARVLDLAPLPAIPEGADFESFALGTSASGRTVAVWADRGAGADRPATVFAAPFSISEYGEAEFGNVSQTNFRAAYPKGDVRHVSDISLTKSGRITVSSASDAGDDGPFASSVSEAGRVSLNASGTRATLRIAVPRTTSEKFDGRKIEAVECVPGADGTALLGTDDENLGGYVKSARVCAG</sequence>
<protein>
    <submittedName>
        <fullName evidence="3">Uncharacterized protein</fullName>
    </submittedName>
</protein>
<keyword evidence="4" id="KW-1185">Reference proteome</keyword>
<feature type="region of interest" description="Disordered" evidence="1">
    <location>
        <begin position="24"/>
        <end position="43"/>
    </location>
</feature>
<dbReference type="RefSeq" id="WP_326014080.1">
    <property type="nucleotide sequence ID" value="NZ_JAOZYC010000006.1"/>
</dbReference>
<evidence type="ECO:0000256" key="1">
    <source>
        <dbReference type="SAM" id="MobiDB-lite"/>
    </source>
</evidence>
<evidence type="ECO:0000256" key="2">
    <source>
        <dbReference type="SAM" id="SignalP"/>
    </source>
</evidence>
<keyword evidence="2" id="KW-0732">Signal</keyword>
<reference evidence="3 4" key="1">
    <citation type="submission" date="2022-10" db="EMBL/GenBank/DDBJ databases">
        <authorList>
            <person name="Xie J."/>
            <person name="Shen N."/>
        </authorList>
    </citation>
    <scope>NUCLEOTIDE SEQUENCE [LARGE SCALE GENOMIC DNA]</scope>
    <source>
        <strain evidence="3 4">YIM65594</strain>
    </source>
</reference>
<accession>A0ABU6EXX6</accession>
<evidence type="ECO:0000313" key="3">
    <source>
        <dbReference type="EMBL" id="MEB8336454.1"/>
    </source>
</evidence>
<proteinExistence type="predicted"/>
<dbReference type="Proteomes" id="UP001354931">
    <property type="component" value="Unassembled WGS sequence"/>
</dbReference>
<feature type="chain" id="PRO_5045293312" evidence="2">
    <location>
        <begin position="25"/>
        <end position="317"/>
    </location>
</feature>
<organism evidence="3 4">
    <name type="scientific">Streptomyces endophyticus</name>
    <dbReference type="NCBI Taxonomy" id="714166"/>
    <lineage>
        <taxon>Bacteria</taxon>
        <taxon>Bacillati</taxon>
        <taxon>Actinomycetota</taxon>
        <taxon>Actinomycetes</taxon>
        <taxon>Kitasatosporales</taxon>
        <taxon>Streptomycetaceae</taxon>
        <taxon>Streptomyces</taxon>
    </lineage>
</organism>